<protein>
    <recommendedName>
        <fullName evidence="4">beta-mannosidase</fullName>
        <ecNumber evidence="4">3.2.1.25</ecNumber>
    </recommendedName>
    <alternativeName>
        <fullName evidence="10">Mannanase</fullName>
    </alternativeName>
</protein>
<evidence type="ECO:0000256" key="7">
    <source>
        <dbReference type="ARBA" id="ARBA00023180"/>
    </source>
</evidence>
<keyword evidence="9" id="KW-0326">Glycosidase</keyword>
<keyword evidence="6" id="KW-0378">Hydrolase</keyword>
<dbReference type="EMBL" id="CAJPIZ010004394">
    <property type="protein sequence ID" value="CAG2107492.1"/>
    <property type="molecule type" value="Genomic_DNA"/>
</dbReference>
<evidence type="ECO:0000259" key="12">
    <source>
        <dbReference type="Pfam" id="PF22666"/>
    </source>
</evidence>
<proteinExistence type="inferred from homology"/>
<keyword evidence="14" id="KW-1185">Reference proteome</keyword>
<keyword evidence="8" id="KW-0458">Lysosome</keyword>
<dbReference type="EC" id="3.2.1.25" evidence="4"/>
<organism evidence="13">
    <name type="scientific">Medioppia subpectinata</name>
    <dbReference type="NCBI Taxonomy" id="1979941"/>
    <lineage>
        <taxon>Eukaryota</taxon>
        <taxon>Metazoa</taxon>
        <taxon>Ecdysozoa</taxon>
        <taxon>Arthropoda</taxon>
        <taxon>Chelicerata</taxon>
        <taxon>Arachnida</taxon>
        <taxon>Acari</taxon>
        <taxon>Acariformes</taxon>
        <taxon>Sarcoptiformes</taxon>
        <taxon>Oribatida</taxon>
        <taxon>Brachypylina</taxon>
        <taxon>Oppioidea</taxon>
        <taxon>Oppiidae</taxon>
        <taxon>Medioppia</taxon>
    </lineage>
</organism>
<dbReference type="PANTHER" id="PTHR43730">
    <property type="entry name" value="BETA-MANNOSIDASE"/>
    <property type="match status" value="1"/>
</dbReference>
<evidence type="ECO:0000256" key="1">
    <source>
        <dbReference type="ARBA" id="ARBA00000829"/>
    </source>
</evidence>
<dbReference type="PANTHER" id="PTHR43730:SF1">
    <property type="entry name" value="BETA-MANNOSIDASE"/>
    <property type="match status" value="1"/>
</dbReference>
<dbReference type="Gene3D" id="3.20.20.80">
    <property type="entry name" value="Glycosidases"/>
    <property type="match status" value="1"/>
</dbReference>
<feature type="chain" id="PRO_5036211693" description="beta-mannosidase" evidence="11">
    <location>
        <begin position="21"/>
        <end position="671"/>
    </location>
</feature>
<keyword evidence="7" id="KW-0325">Glycoprotein</keyword>
<dbReference type="SUPFAM" id="SSF49303">
    <property type="entry name" value="beta-Galactosidase/glucuronidase domain"/>
    <property type="match status" value="1"/>
</dbReference>
<dbReference type="GO" id="GO:0005764">
    <property type="term" value="C:lysosome"/>
    <property type="evidence" value="ECO:0007669"/>
    <property type="project" value="UniProtKB-SubCell"/>
</dbReference>
<dbReference type="FunFam" id="2.60.120.260:FF:000060">
    <property type="entry name" value="Probable beta-mannosidase"/>
    <property type="match status" value="1"/>
</dbReference>
<dbReference type="InterPro" id="IPR036156">
    <property type="entry name" value="Beta-gal/glucu_dom_sf"/>
</dbReference>
<comment type="similarity">
    <text evidence="3">Belongs to the glycosyl hydrolase 2 family.</text>
</comment>
<evidence type="ECO:0000256" key="11">
    <source>
        <dbReference type="SAM" id="SignalP"/>
    </source>
</evidence>
<evidence type="ECO:0000256" key="2">
    <source>
        <dbReference type="ARBA" id="ARBA00004371"/>
    </source>
</evidence>
<gene>
    <name evidence="13" type="ORF">OSB1V03_LOCUS7492</name>
</gene>
<evidence type="ECO:0000256" key="4">
    <source>
        <dbReference type="ARBA" id="ARBA00012754"/>
    </source>
</evidence>
<dbReference type="Proteomes" id="UP000759131">
    <property type="component" value="Unassembled WGS sequence"/>
</dbReference>
<reference evidence="13" key="1">
    <citation type="submission" date="2020-11" db="EMBL/GenBank/DDBJ databases">
        <authorList>
            <person name="Tran Van P."/>
        </authorList>
    </citation>
    <scope>NUCLEOTIDE SEQUENCE</scope>
</reference>
<feature type="signal peptide" evidence="11">
    <location>
        <begin position="1"/>
        <end position="20"/>
    </location>
</feature>
<dbReference type="Gene3D" id="2.60.40.10">
    <property type="entry name" value="Immunoglobulins"/>
    <property type="match status" value="1"/>
</dbReference>
<comment type="catalytic activity">
    <reaction evidence="1">
        <text>Hydrolysis of terminal, non-reducing beta-D-mannose residues in beta-D-mannosides.</text>
        <dbReference type="EC" id="3.2.1.25"/>
    </reaction>
</comment>
<evidence type="ECO:0000256" key="10">
    <source>
        <dbReference type="ARBA" id="ARBA00033445"/>
    </source>
</evidence>
<dbReference type="AlphaFoldDB" id="A0A7R9PZX7"/>
<dbReference type="InterPro" id="IPR054593">
    <property type="entry name" value="Beta-mannosidase-like_N2"/>
</dbReference>
<keyword evidence="5 11" id="KW-0732">Signal</keyword>
<dbReference type="Pfam" id="PF22666">
    <property type="entry name" value="Glyco_hydro_2_N2"/>
    <property type="match status" value="1"/>
</dbReference>
<sequence length="671" mass="77962">MMNKLAIIFIFCITFNTIQSITQSLNGNDWFATNQDKSIRVLARVPGSIFTDLIRNNVLKEDPYYGSNDFNYKWVSYANWTFDKIFNVDENIIDKKGVYLICHGLDTISAIYLNDVFIGNTDNMFVRYKFDIKPHLRIGQNMIRISFESAVTYAQRTHDRYIRDNYIVPPGQSSPFVQRGELHANYIRKMQSSFSWDWGPSFPTQGIWKNIEIQSIDSAIIRDIVVNTIPQPNDKWLLNTTIHYESIYYTQFEGLLQISIYNTVILRSRVQLMPSADGNAVLNLEIPVNESLVIHKWYPNGMGAQMLYDMRVIFTTTEETVEKTIRIGFRTIELIQDPIKPRGLTFYFKVNGLPLYAKGSNWIPAHVFQESLSTDYIRDLLQSTREANMNMLRVWGGGVYESDEFYQIADELGILIWHDFMFACALYPVDSQFLDSVNTEVTQQIRRLQHHSSIALWAGNNENEAAIAQYWWPEIMFKSETYKRDYIKLYVELIREIVLREDNSRPYLTSSPSNGLETIKRNWLSSDPQSNVYGDVHFYYYQPQAWDWKQYPSAKFASEFGFQSFPSLKSLSKVVNTSDLTFPLSAAIVERQHHTNGNNEITNLIDKNMRLPVSGGIDRLDDFIYLSQIAQAMALKTETEFYRRNRDINPLSGEGFTMGALYWQLNDIWPA</sequence>
<dbReference type="Gene3D" id="2.60.120.260">
    <property type="entry name" value="Galactose-binding domain-like"/>
    <property type="match status" value="1"/>
</dbReference>
<evidence type="ECO:0000313" key="14">
    <source>
        <dbReference type="Proteomes" id="UP000759131"/>
    </source>
</evidence>
<dbReference type="GO" id="GO:0006516">
    <property type="term" value="P:glycoprotein catabolic process"/>
    <property type="evidence" value="ECO:0007669"/>
    <property type="project" value="TreeGrafter"/>
</dbReference>
<dbReference type="SUPFAM" id="SSF51445">
    <property type="entry name" value="(Trans)glycosidases"/>
    <property type="match status" value="1"/>
</dbReference>
<name>A0A7R9PZX7_9ACAR</name>
<dbReference type="EMBL" id="OC858969">
    <property type="protein sequence ID" value="CAD7627062.1"/>
    <property type="molecule type" value="Genomic_DNA"/>
</dbReference>
<evidence type="ECO:0000256" key="5">
    <source>
        <dbReference type="ARBA" id="ARBA00022729"/>
    </source>
</evidence>
<feature type="non-terminal residue" evidence="13">
    <location>
        <position position="1"/>
    </location>
</feature>
<accession>A0A7R9PZX7</accession>
<dbReference type="InterPro" id="IPR013783">
    <property type="entry name" value="Ig-like_fold"/>
</dbReference>
<dbReference type="GO" id="GO:0004567">
    <property type="term" value="F:beta-mannosidase activity"/>
    <property type="evidence" value="ECO:0007669"/>
    <property type="project" value="UniProtKB-EC"/>
</dbReference>
<dbReference type="InterPro" id="IPR008979">
    <property type="entry name" value="Galactose-bd-like_sf"/>
</dbReference>
<dbReference type="OrthoDB" id="2866996at2759"/>
<comment type="subcellular location">
    <subcellularLocation>
        <location evidence="2">Lysosome</location>
    </subcellularLocation>
</comment>
<evidence type="ECO:0000256" key="9">
    <source>
        <dbReference type="ARBA" id="ARBA00023295"/>
    </source>
</evidence>
<evidence type="ECO:0000256" key="3">
    <source>
        <dbReference type="ARBA" id="ARBA00007401"/>
    </source>
</evidence>
<evidence type="ECO:0000256" key="6">
    <source>
        <dbReference type="ARBA" id="ARBA00022801"/>
    </source>
</evidence>
<feature type="domain" description="Beta-mannosidase-like galactose-binding" evidence="12">
    <location>
        <begin position="30"/>
        <end position="209"/>
    </location>
</feature>
<dbReference type="InterPro" id="IPR017853">
    <property type="entry name" value="GH"/>
</dbReference>
<dbReference type="FunFam" id="3.20.20.80:FF:000050">
    <property type="entry name" value="Beta-mannosidase B"/>
    <property type="match status" value="1"/>
</dbReference>
<dbReference type="InterPro" id="IPR050887">
    <property type="entry name" value="Beta-mannosidase_GH2"/>
</dbReference>
<dbReference type="SUPFAM" id="SSF49785">
    <property type="entry name" value="Galactose-binding domain-like"/>
    <property type="match status" value="1"/>
</dbReference>
<evidence type="ECO:0000256" key="8">
    <source>
        <dbReference type="ARBA" id="ARBA00023228"/>
    </source>
</evidence>
<evidence type="ECO:0000313" key="13">
    <source>
        <dbReference type="EMBL" id="CAD7627062.1"/>
    </source>
</evidence>